<keyword evidence="6 12" id="KW-0028">Amino-acid biosynthesis</keyword>
<proteinExistence type="inferred from homology"/>
<dbReference type="FunFam" id="3.40.50.1100:FF:000005">
    <property type="entry name" value="Threonine dehydratase catabolic"/>
    <property type="match status" value="1"/>
</dbReference>
<dbReference type="Gene3D" id="3.40.50.1100">
    <property type="match status" value="2"/>
</dbReference>
<dbReference type="SUPFAM" id="SSF53686">
    <property type="entry name" value="Tryptophan synthase beta subunit-like PLP-dependent enzymes"/>
    <property type="match status" value="1"/>
</dbReference>
<dbReference type="AlphaFoldDB" id="A0A2V4V6Y1"/>
<comment type="function">
    <text evidence="11 12">Catalyzes the anaerobic formation of alpha-ketobutyrate and ammonia from threonine in a two-step reaction. The first step involved a dehydration of threonine and a production of enamine intermediates (aminocrotonate), which tautomerizes to its imine form (iminobutyrate). Both intermediates are unstable and short-lived. The second step is the nonenzymatic hydrolysis of the enamine/imine intermediates to form 2-ketobutyrate and free ammonia. In the low water environment of the cell, the second step is accelerated by RidA.</text>
</comment>
<dbReference type="InterPro" id="IPR001926">
    <property type="entry name" value="TrpB-like_PALP"/>
</dbReference>
<evidence type="ECO:0000256" key="1">
    <source>
        <dbReference type="ARBA" id="ARBA00001274"/>
    </source>
</evidence>
<comment type="similarity">
    <text evidence="4 12">Belongs to the serine/threonine dehydratase family.</text>
</comment>
<dbReference type="NCBIfam" id="NF006390">
    <property type="entry name" value="PRK08639.1"/>
    <property type="match status" value="1"/>
</dbReference>
<dbReference type="EC" id="4.3.1.19" evidence="12"/>
<dbReference type="GO" id="GO:0009097">
    <property type="term" value="P:isoleucine biosynthetic process"/>
    <property type="evidence" value="ECO:0007669"/>
    <property type="project" value="UniProtKB-UniRule"/>
</dbReference>
<evidence type="ECO:0000256" key="13">
    <source>
        <dbReference type="SAM" id="MobiDB-lite"/>
    </source>
</evidence>
<evidence type="ECO:0000256" key="6">
    <source>
        <dbReference type="ARBA" id="ARBA00022605"/>
    </source>
</evidence>
<evidence type="ECO:0000256" key="3">
    <source>
        <dbReference type="ARBA" id="ARBA00004810"/>
    </source>
</evidence>
<feature type="region of interest" description="Disordered" evidence="13">
    <location>
        <begin position="1"/>
        <end position="22"/>
    </location>
</feature>
<dbReference type="InterPro" id="IPR001721">
    <property type="entry name" value="TD_ACT-like"/>
</dbReference>
<dbReference type="GO" id="GO:0006567">
    <property type="term" value="P:L-threonine catabolic process"/>
    <property type="evidence" value="ECO:0007669"/>
    <property type="project" value="TreeGrafter"/>
</dbReference>
<dbReference type="EMBL" id="QJSW01000012">
    <property type="protein sequence ID" value="PYE47579.1"/>
    <property type="molecule type" value="Genomic_DNA"/>
</dbReference>
<evidence type="ECO:0000256" key="11">
    <source>
        <dbReference type="ARBA" id="ARBA00025527"/>
    </source>
</evidence>
<reference evidence="16 18" key="2">
    <citation type="submission" date="2020-06" db="EMBL/GenBank/DDBJ databases">
        <title>Complete genome of Paenibacillus barcinonensis KACC11450.</title>
        <authorList>
            <person name="Kim M."/>
            <person name="Park Y.-J."/>
            <person name="Shin J.-H."/>
        </authorList>
    </citation>
    <scope>NUCLEOTIDE SEQUENCE [LARGE SCALE GENOMIC DNA]</scope>
    <source>
        <strain evidence="16 18">KACC11450</strain>
    </source>
</reference>
<evidence type="ECO:0000259" key="14">
    <source>
        <dbReference type="PROSITE" id="PS51672"/>
    </source>
</evidence>
<evidence type="ECO:0000313" key="16">
    <source>
        <dbReference type="EMBL" id="QKS58461.1"/>
    </source>
</evidence>
<evidence type="ECO:0000313" key="17">
    <source>
        <dbReference type="Proteomes" id="UP000247790"/>
    </source>
</evidence>
<gene>
    <name evidence="12 16" type="primary">ilvA</name>
    <name evidence="15" type="ORF">DFQ00_11228</name>
    <name evidence="16" type="ORF">HUB98_20955</name>
</gene>
<dbReference type="InterPro" id="IPR036052">
    <property type="entry name" value="TrpB-like_PALP_sf"/>
</dbReference>
<dbReference type="UniPathway" id="UPA00047">
    <property type="reaction ID" value="UER00054"/>
</dbReference>
<dbReference type="InterPro" id="IPR050147">
    <property type="entry name" value="Ser/Thr_Dehydratase"/>
</dbReference>
<keyword evidence="9 12" id="KW-0456">Lyase</keyword>
<organism evidence="15 17">
    <name type="scientific">Paenibacillus barcinonensis</name>
    <dbReference type="NCBI Taxonomy" id="198119"/>
    <lineage>
        <taxon>Bacteria</taxon>
        <taxon>Bacillati</taxon>
        <taxon>Bacillota</taxon>
        <taxon>Bacilli</taxon>
        <taxon>Bacillales</taxon>
        <taxon>Paenibacillaceae</taxon>
        <taxon>Paenibacillus</taxon>
    </lineage>
</organism>
<comment type="subunit">
    <text evidence="5 12">Homotetramer.</text>
</comment>
<dbReference type="InterPro" id="IPR011820">
    <property type="entry name" value="IlvA"/>
</dbReference>
<evidence type="ECO:0000256" key="12">
    <source>
        <dbReference type="RuleBase" id="RU362012"/>
    </source>
</evidence>
<dbReference type="GO" id="GO:0004794">
    <property type="term" value="F:threonine deaminase activity"/>
    <property type="evidence" value="ECO:0007669"/>
    <property type="project" value="UniProtKB-UniRule"/>
</dbReference>
<comment type="pathway">
    <text evidence="3 12">Amino-acid biosynthesis; L-isoleucine biosynthesis; 2-oxobutanoate from L-threonine: step 1/1.</text>
</comment>
<dbReference type="Proteomes" id="UP000509327">
    <property type="component" value="Chromosome"/>
</dbReference>
<dbReference type="Pfam" id="PF00585">
    <property type="entry name" value="Thr_dehydrat_C"/>
    <property type="match status" value="1"/>
</dbReference>
<comment type="catalytic activity">
    <reaction evidence="1 12">
        <text>L-threonine = 2-oxobutanoate + NH4(+)</text>
        <dbReference type="Rhea" id="RHEA:22108"/>
        <dbReference type="ChEBI" id="CHEBI:16763"/>
        <dbReference type="ChEBI" id="CHEBI:28938"/>
        <dbReference type="ChEBI" id="CHEBI:57926"/>
        <dbReference type="EC" id="4.3.1.19"/>
    </reaction>
</comment>
<evidence type="ECO:0000256" key="4">
    <source>
        <dbReference type="ARBA" id="ARBA00010869"/>
    </source>
</evidence>
<dbReference type="PANTHER" id="PTHR48078:SF11">
    <property type="entry name" value="THREONINE DEHYDRATASE, MITOCHONDRIAL"/>
    <property type="match status" value="1"/>
</dbReference>
<dbReference type="PROSITE" id="PS51672">
    <property type="entry name" value="ACT_LIKE"/>
    <property type="match status" value="1"/>
</dbReference>
<name>A0A2V4V6Y1_PAEBA</name>
<evidence type="ECO:0000256" key="10">
    <source>
        <dbReference type="ARBA" id="ARBA00023304"/>
    </source>
</evidence>
<evidence type="ECO:0000256" key="9">
    <source>
        <dbReference type="ARBA" id="ARBA00023239"/>
    </source>
</evidence>
<dbReference type="CDD" id="cd04907">
    <property type="entry name" value="ACT_ThrD-I_2"/>
    <property type="match status" value="1"/>
</dbReference>
<dbReference type="InterPro" id="IPR000634">
    <property type="entry name" value="Ser/Thr_deHydtase_PyrdxlP-BS"/>
</dbReference>
<accession>A0A2V4V6Y1</accession>
<dbReference type="PROSITE" id="PS00165">
    <property type="entry name" value="DEHYDRATASE_SER_THR"/>
    <property type="match status" value="1"/>
</dbReference>
<comment type="cofactor">
    <cofactor evidence="2 12">
        <name>pyridoxal 5'-phosphate</name>
        <dbReference type="ChEBI" id="CHEBI:597326"/>
    </cofactor>
</comment>
<dbReference type="PANTHER" id="PTHR48078">
    <property type="entry name" value="THREONINE DEHYDRATASE, MITOCHONDRIAL-RELATED"/>
    <property type="match status" value="1"/>
</dbReference>
<dbReference type="Pfam" id="PF00291">
    <property type="entry name" value="PALP"/>
    <property type="match status" value="1"/>
</dbReference>
<dbReference type="GO" id="GO:0006565">
    <property type="term" value="P:L-serine catabolic process"/>
    <property type="evidence" value="ECO:0007669"/>
    <property type="project" value="TreeGrafter"/>
</dbReference>
<dbReference type="Proteomes" id="UP000247790">
    <property type="component" value="Unassembled WGS sequence"/>
</dbReference>
<sequence length="434" mass="47907">MKPENQETTGTSTGNESSRHASVGMEDIVRAHHVLREVIVRTPLQRDAVLSAKYNCNVYLKREDLQVVRSFKIRGAYNMIRSLTPAEMEKGIVCASAGNHAQGVAFSCNTLGIHGKIFMPSTTPNQKVKQVRRFGGDNVEVVLIGDTYDDAYAEAMRACDEQGMTFIHPFDSPKIIAGNGTVGMEIMESLDEHADYVFVTIGGGGLAAGVGTYMRTVSPDTQIIGVEPLGAASMSEAMFRKQVVTLDDIDKFVDGAAVKRVGDLTYDICSSILDDIVKVPEGKACTTILELYNENAIVVEPAGSLAVAALDQYREQIAGKTVVCVISGGNNDIDRMQEIKERSLIYEGLKYYFMVNFPQRAGALREFLEEVLGPNDDIARFEYTKKHDKENGPALVGIELMYKEDYQPLIERMNRKGIAYTELNKNLNLFNMLI</sequence>
<evidence type="ECO:0000313" key="15">
    <source>
        <dbReference type="EMBL" id="PYE47579.1"/>
    </source>
</evidence>
<feature type="compositionally biased region" description="Low complexity" evidence="13">
    <location>
        <begin position="1"/>
        <end position="16"/>
    </location>
</feature>
<feature type="domain" description="ACT-like" evidence="14">
    <location>
        <begin position="351"/>
        <end position="425"/>
    </location>
</feature>
<reference evidence="15 17" key="1">
    <citation type="submission" date="2018-06" db="EMBL/GenBank/DDBJ databases">
        <title>Genomic Encyclopedia of Type Strains, Phase III (KMG-III): the genomes of soil and plant-associated and newly described type strains.</title>
        <authorList>
            <person name="Whitman W."/>
        </authorList>
    </citation>
    <scope>NUCLEOTIDE SEQUENCE [LARGE SCALE GENOMIC DNA]</scope>
    <source>
        <strain evidence="15 17">CECT 7022</strain>
    </source>
</reference>
<evidence type="ECO:0000256" key="5">
    <source>
        <dbReference type="ARBA" id="ARBA00011881"/>
    </source>
</evidence>
<evidence type="ECO:0000256" key="8">
    <source>
        <dbReference type="ARBA" id="ARBA00022898"/>
    </source>
</evidence>
<dbReference type="GO" id="GO:0003941">
    <property type="term" value="F:L-serine ammonia-lyase activity"/>
    <property type="evidence" value="ECO:0007669"/>
    <property type="project" value="TreeGrafter"/>
</dbReference>
<dbReference type="CDD" id="cd01562">
    <property type="entry name" value="Thr-dehyd"/>
    <property type="match status" value="1"/>
</dbReference>
<evidence type="ECO:0000313" key="18">
    <source>
        <dbReference type="Proteomes" id="UP000509327"/>
    </source>
</evidence>
<keyword evidence="10 12" id="KW-0100">Branched-chain amino acid biosynthesis</keyword>
<dbReference type="NCBIfam" id="TIGR02079">
    <property type="entry name" value="THD1"/>
    <property type="match status" value="1"/>
</dbReference>
<keyword evidence="7 12" id="KW-0412">Isoleucine biosynthesis</keyword>
<dbReference type="EMBL" id="CP054614">
    <property type="protein sequence ID" value="QKS58461.1"/>
    <property type="molecule type" value="Genomic_DNA"/>
</dbReference>
<keyword evidence="8 12" id="KW-0663">Pyridoxal phosphate</keyword>
<evidence type="ECO:0000256" key="2">
    <source>
        <dbReference type="ARBA" id="ARBA00001933"/>
    </source>
</evidence>
<keyword evidence="18" id="KW-1185">Reference proteome</keyword>
<evidence type="ECO:0000256" key="7">
    <source>
        <dbReference type="ARBA" id="ARBA00022624"/>
    </source>
</evidence>
<protein>
    <recommendedName>
        <fullName evidence="12">L-threonine dehydratase</fullName>
        <ecNumber evidence="12">4.3.1.19</ecNumber>
    </recommendedName>
    <alternativeName>
        <fullName evidence="12">Threonine deaminase</fullName>
    </alternativeName>
</protein>
<dbReference type="GO" id="GO:0030170">
    <property type="term" value="F:pyridoxal phosphate binding"/>
    <property type="evidence" value="ECO:0007669"/>
    <property type="project" value="InterPro"/>
</dbReference>